<feature type="domain" description="Diacylglycerol glucosyltransferase N-terminal" evidence="6">
    <location>
        <begin position="33"/>
        <end position="198"/>
    </location>
</feature>
<protein>
    <submittedName>
        <fullName evidence="7">Processive 1,2-diacylglycerol beta-glucosyltransferase</fullName>
        <ecNumber evidence="7">2.4.1.315</ecNumber>
    </submittedName>
</protein>
<keyword evidence="3 7" id="KW-0328">Glycosyltransferase</keyword>
<dbReference type="Gene3D" id="3.40.50.2000">
    <property type="entry name" value="Glycogen Phosphorylase B"/>
    <property type="match status" value="1"/>
</dbReference>
<accession>A0ABT9M8H7</accession>
<dbReference type="SUPFAM" id="SSF53756">
    <property type="entry name" value="UDP-Glycosyltransferase/glycogen phosphorylase"/>
    <property type="match status" value="1"/>
</dbReference>
<gene>
    <name evidence="7" type="ORF">QO006_000278</name>
</gene>
<sequence>MTGVASPEHEEHDHAAAVALRTLFVSASIGSGHHQAQLAVQHALEGRGVCLQAREGDAVAYLKPSERWWTVDLYAFELRYAPWLYAWFYRRTDHDRPFSLIGWLCSWVGRAGLERDIAAAGPDLVVSSYWSSVPLADTVRRRRGRPFVNALIVTDYRAHRHWIRPEAEVIMVATEETAAQMVVRGADPERVVVTGIPISPRFRALIGADRAELRARHGLRANQPVLLISGGGTGVYRALNELLDALGNLGRPVQVLLPATPQDTGVEVRGGATIHHLGYTTAFPELMAASDLVVGKAGGLTVAEATALGVPMVVYGPIPGQEEHNADFLERHGAAVWVRRRADLRAGVLRALDPDEHARLSANARAVGVPDAAERVATALLARMDRA</sequence>
<comment type="caution">
    <text evidence="7">The sequence shown here is derived from an EMBL/GenBank/DDBJ whole genome shotgun (WGS) entry which is preliminary data.</text>
</comment>
<dbReference type="EC" id="2.4.1.315" evidence="7"/>
<name>A0ABT9M8H7_9DEIO</name>
<evidence type="ECO:0000256" key="3">
    <source>
        <dbReference type="ARBA" id="ARBA00022676"/>
    </source>
</evidence>
<dbReference type="InterPro" id="IPR050519">
    <property type="entry name" value="Glycosyltransf_28_UgtP"/>
</dbReference>
<dbReference type="Proteomes" id="UP001232163">
    <property type="component" value="Unassembled WGS sequence"/>
</dbReference>
<dbReference type="GO" id="GO:0016757">
    <property type="term" value="F:glycosyltransferase activity"/>
    <property type="evidence" value="ECO:0007669"/>
    <property type="project" value="UniProtKB-KW"/>
</dbReference>
<dbReference type="Pfam" id="PF06925">
    <property type="entry name" value="MGDG_synth"/>
    <property type="match status" value="1"/>
</dbReference>
<reference evidence="7 8" key="1">
    <citation type="submission" date="2023-07" db="EMBL/GenBank/DDBJ databases">
        <title>Genomic Encyclopedia of Type Strains, Phase IV (KMG-IV): sequencing the most valuable type-strain genomes for metagenomic binning, comparative biology and taxonomic classification.</title>
        <authorList>
            <person name="Goeker M."/>
        </authorList>
    </citation>
    <scope>NUCLEOTIDE SEQUENCE [LARGE SCALE GENOMIC DNA]</scope>
    <source>
        <strain evidence="7 8">NIO-1023</strain>
    </source>
</reference>
<dbReference type="PANTHER" id="PTHR43025">
    <property type="entry name" value="MONOGALACTOSYLDIACYLGLYCEROL SYNTHASE"/>
    <property type="match status" value="1"/>
</dbReference>
<dbReference type="InterPro" id="IPR009695">
    <property type="entry name" value="Diacylglyc_glucosyltr_N"/>
</dbReference>
<feature type="domain" description="Glycosyl transferase family 28 C-terminal" evidence="5">
    <location>
        <begin position="272"/>
        <end position="375"/>
    </location>
</feature>
<evidence type="ECO:0000256" key="4">
    <source>
        <dbReference type="ARBA" id="ARBA00022679"/>
    </source>
</evidence>
<evidence type="ECO:0000313" key="7">
    <source>
        <dbReference type="EMBL" id="MDP9762865.1"/>
    </source>
</evidence>
<comment type="subcellular location">
    <subcellularLocation>
        <location evidence="1">Membrane</location>
    </subcellularLocation>
</comment>
<comment type="similarity">
    <text evidence="2">Belongs to the glycosyltransferase 28 family.</text>
</comment>
<dbReference type="Pfam" id="PF04101">
    <property type="entry name" value="Glyco_tran_28_C"/>
    <property type="match status" value="1"/>
</dbReference>
<dbReference type="InterPro" id="IPR007235">
    <property type="entry name" value="Glyco_trans_28_C"/>
</dbReference>
<keyword evidence="8" id="KW-1185">Reference proteome</keyword>
<evidence type="ECO:0000256" key="2">
    <source>
        <dbReference type="ARBA" id="ARBA00006962"/>
    </source>
</evidence>
<organism evidence="7 8">
    <name type="scientific">Deinococcus enclensis</name>
    <dbReference type="NCBI Taxonomy" id="1049582"/>
    <lineage>
        <taxon>Bacteria</taxon>
        <taxon>Thermotogati</taxon>
        <taxon>Deinococcota</taxon>
        <taxon>Deinococci</taxon>
        <taxon>Deinococcales</taxon>
        <taxon>Deinococcaceae</taxon>
        <taxon>Deinococcus</taxon>
    </lineage>
</organism>
<keyword evidence="4 7" id="KW-0808">Transferase</keyword>
<evidence type="ECO:0000259" key="6">
    <source>
        <dbReference type="Pfam" id="PF06925"/>
    </source>
</evidence>
<dbReference type="EMBL" id="JAURUR010000001">
    <property type="protein sequence ID" value="MDP9762865.1"/>
    <property type="molecule type" value="Genomic_DNA"/>
</dbReference>
<proteinExistence type="inferred from homology"/>
<dbReference type="PANTHER" id="PTHR43025:SF3">
    <property type="entry name" value="MONOGALACTOSYLDIACYLGLYCEROL SYNTHASE 1, CHLOROPLASTIC"/>
    <property type="match status" value="1"/>
</dbReference>
<evidence type="ECO:0000259" key="5">
    <source>
        <dbReference type="Pfam" id="PF04101"/>
    </source>
</evidence>
<evidence type="ECO:0000313" key="8">
    <source>
        <dbReference type="Proteomes" id="UP001232163"/>
    </source>
</evidence>
<evidence type="ECO:0000256" key="1">
    <source>
        <dbReference type="ARBA" id="ARBA00004370"/>
    </source>
</evidence>